<dbReference type="GO" id="GO:0034361">
    <property type="term" value="C:very-low-density lipoprotein particle"/>
    <property type="evidence" value="ECO:0007669"/>
    <property type="project" value="UniProtKB-KW"/>
</dbReference>
<keyword evidence="7" id="KW-0732">Signal</keyword>
<dbReference type="Gene3D" id="6.10.90.10">
    <property type="entry name" value="Apolipoprotein CIII"/>
    <property type="match status" value="1"/>
</dbReference>
<protein>
    <recommendedName>
        <fullName evidence="3">Apolipoprotein C-III</fullName>
    </recommendedName>
    <alternativeName>
        <fullName evidence="12">Apolipoprotein C3</fullName>
    </alternativeName>
</protein>
<evidence type="ECO:0000256" key="9">
    <source>
        <dbReference type="ARBA" id="ARBA00023055"/>
    </source>
</evidence>
<comment type="caution">
    <text evidence="14">The sequence shown here is derived from an EMBL/GenBank/DDBJ whole genome shotgun (WGS) entry which is preliminary data.</text>
</comment>
<proteinExistence type="inferred from homology"/>
<evidence type="ECO:0000256" key="13">
    <source>
        <dbReference type="ARBA" id="ARBA00045699"/>
    </source>
</evidence>
<evidence type="ECO:0000256" key="8">
    <source>
        <dbReference type="ARBA" id="ARBA00022963"/>
    </source>
</evidence>
<keyword evidence="9" id="KW-0445">Lipid transport</keyword>
<evidence type="ECO:0000256" key="7">
    <source>
        <dbReference type="ARBA" id="ARBA00022729"/>
    </source>
</evidence>
<dbReference type="OrthoDB" id="9049572at2759"/>
<organism evidence="14 15">
    <name type="scientific">Piaya cayana</name>
    <name type="common">Common squirrel cuckoo</name>
    <dbReference type="NCBI Taxonomy" id="33601"/>
    <lineage>
        <taxon>Eukaryota</taxon>
        <taxon>Metazoa</taxon>
        <taxon>Chordata</taxon>
        <taxon>Craniata</taxon>
        <taxon>Vertebrata</taxon>
        <taxon>Euteleostomi</taxon>
        <taxon>Archelosauria</taxon>
        <taxon>Archosauria</taxon>
        <taxon>Dinosauria</taxon>
        <taxon>Saurischia</taxon>
        <taxon>Theropoda</taxon>
        <taxon>Coelurosauria</taxon>
        <taxon>Aves</taxon>
        <taxon>Neognathae</taxon>
        <taxon>Neoaves</taxon>
        <taxon>Otidimorphae</taxon>
        <taxon>Cuculiformes</taxon>
        <taxon>Coccyzidae</taxon>
        <taxon>Piaya</taxon>
    </lineage>
</organism>
<accession>A0A850X1T1</accession>
<dbReference type="GO" id="GO:0042627">
    <property type="term" value="C:chylomicron"/>
    <property type="evidence" value="ECO:0007669"/>
    <property type="project" value="UniProtKB-KW"/>
</dbReference>
<evidence type="ECO:0000256" key="10">
    <source>
        <dbReference type="ARBA" id="ARBA00023098"/>
    </source>
</evidence>
<dbReference type="AlphaFoldDB" id="A0A850X1T1"/>
<dbReference type="InterPro" id="IPR008403">
    <property type="entry name" value="Apo-CIII"/>
</dbReference>
<dbReference type="GO" id="GO:0008289">
    <property type="term" value="F:lipid binding"/>
    <property type="evidence" value="ECO:0007669"/>
    <property type="project" value="InterPro"/>
</dbReference>
<evidence type="ECO:0000256" key="4">
    <source>
        <dbReference type="ARBA" id="ARBA00022448"/>
    </source>
</evidence>
<reference evidence="14" key="1">
    <citation type="submission" date="2019-09" db="EMBL/GenBank/DDBJ databases">
        <title>Bird 10,000 Genomes (B10K) Project - Family phase.</title>
        <authorList>
            <person name="Zhang G."/>
        </authorList>
    </citation>
    <scope>NUCLEOTIDE SEQUENCE</scope>
    <source>
        <strain evidence="14">B10K-DU-008-47</strain>
        <tissue evidence="14">Mixed tissue sample</tissue>
    </source>
</reference>
<dbReference type="EMBL" id="WAAB01014362">
    <property type="protein sequence ID" value="NWH76726.1"/>
    <property type="molecule type" value="Genomic_DNA"/>
</dbReference>
<dbReference type="GO" id="GO:0016042">
    <property type="term" value="P:lipid catabolic process"/>
    <property type="evidence" value="ECO:0007669"/>
    <property type="project" value="UniProtKB-KW"/>
</dbReference>
<evidence type="ECO:0000256" key="12">
    <source>
        <dbReference type="ARBA" id="ARBA00031173"/>
    </source>
</evidence>
<evidence type="ECO:0000256" key="2">
    <source>
        <dbReference type="ARBA" id="ARBA00011008"/>
    </source>
</evidence>
<keyword evidence="4" id="KW-0813">Transport</keyword>
<evidence type="ECO:0000313" key="15">
    <source>
        <dbReference type="Proteomes" id="UP000653271"/>
    </source>
</evidence>
<keyword evidence="11" id="KW-0850">VLDL</keyword>
<feature type="non-terminal residue" evidence="14">
    <location>
        <position position="91"/>
    </location>
</feature>
<feature type="non-terminal residue" evidence="14">
    <location>
        <position position="1"/>
    </location>
</feature>
<dbReference type="GO" id="GO:0006869">
    <property type="term" value="P:lipid transport"/>
    <property type="evidence" value="ECO:0007669"/>
    <property type="project" value="UniProtKB-KW"/>
</dbReference>
<evidence type="ECO:0000256" key="11">
    <source>
        <dbReference type="ARBA" id="ARBA00023313"/>
    </source>
</evidence>
<dbReference type="InterPro" id="IPR038195">
    <property type="entry name" value="Apo_CIII_sf"/>
</dbReference>
<comment type="function">
    <text evidence="13">Component of triglyceride-rich very low density lipoproteins (VLDL) and high density lipoproteins (HDL) in plasma. Plays a multifaceted role in triglyceride homeostasis. Intracellularly, promotes hepatic very low density lipoprotein 1 (VLDL1) assembly and secretion; extracellularly, attenuates hydrolysis and clearance of triglyceride-rich lipoproteins (TRLs). Impairs the lipolysis of TRLs by inhibiting lipoprotein lipase and the hepatic uptake of TRLs by remnant receptors. Formed of several curved helices connected via semiflexible hinges, so that it can wrap tightly around the curved micelle surface and easily adapt to the different diameters of its natural binding partners.</text>
</comment>
<name>A0A850X1T1_PIACA</name>
<comment type="similarity">
    <text evidence="2">Belongs to the apolipoprotein C3 family.</text>
</comment>
<evidence type="ECO:0000313" key="14">
    <source>
        <dbReference type="EMBL" id="NWH76726.1"/>
    </source>
</evidence>
<evidence type="ECO:0000256" key="3">
    <source>
        <dbReference type="ARBA" id="ARBA00015570"/>
    </source>
</evidence>
<evidence type="ECO:0000256" key="6">
    <source>
        <dbReference type="ARBA" id="ARBA00022525"/>
    </source>
</evidence>
<keyword evidence="6" id="KW-0964">Secreted</keyword>
<dbReference type="PANTHER" id="PTHR14225">
    <property type="entry name" value="APOLIPOPROTEIN C-III"/>
    <property type="match status" value="1"/>
</dbReference>
<keyword evidence="15" id="KW-1185">Reference proteome</keyword>
<dbReference type="GO" id="GO:0042157">
    <property type="term" value="P:lipoprotein metabolic process"/>
    <property type="evidence" value="ECO:0007669"/>
    <property type="project" value="InterPro"/>
</dbReference>
<keyword evidence="5" id="KW-0162">Chylomicron</keyword>
<sequence length="91" mass="10090">TGAPPAPCLVPTRFLLAGADSPREPESLVKKMQELAQKASSMAKSALSIVRESEVAQKTRQWLASNTELAKQRLEWMKEKLVELWKQAQAA</sequence>
<dbReference type="PANTHER" id="PTHR14225:SF0">
    <property type="entry name" value="APOLIPOPROTEIN C-III"/>
    <property type="match status" value="1"/>
</dbReference>
<evidence type="ECO:0000256" key="5">
    <source>
        <dbReference type="ARBA" id="ARBA00022513"/>
    </source>
</evidence>
<evidence type="ECO:0000256" key="1">
    <source>
        <dbReference type="ARBA" id="ARBA00004613"/>
    </source>
</evidence>
<keyword evidence="10" id="KW-0443">Lipid metabolism</keyword>
<comment type="subcellular location">
    <subcellularLocation>
        <location evidence="1">Secreted</location>
    </subcellularLocation>
</comment>
<dbReference type="Pfam" id="PF05778">
    <property type="entry name" value="Apo-CIII"/>
    <property type="match status" value="1"/>
</dbReference>
<gene>
    <name evidence="14" type="primary">Apoc3</name>
    <name evidence="14" type="ORF">PIACAY_R15437</name>
</gene>
<dbReference type="Proteomes" id="UP000653271">
    <property type="component" value="Unassembled WGS sequence"/>
</dbReference>
<keyword evidence="8" id="KW-0442">Lipid degradation</keyword>